<dbReference type="PANTHER" id="PTHR46246:SF1">
    <property type="entry name" value="GUANOSINE-3',5'-BIS(DIPHOSPHATE) 3'-PYROPHOSPHOHYDROLASE MESH1"/>
    <property type="match status" value="1"/>
</dbReference>
<dbReference type="AlphaFoldDB" id="A0A3N6RKW8"/>
<dbReference type="InterPro" id="IPR052194">
    <property type="entry name" value="MESH1"/>
</dbReference>
<accession>A0A3N6RKW8</accession>
<dbReference type="InterPro" id="IPR003607">
    <property type="entry name" value="HD/PDEase_dom"/>
</dbReference>
<gene>
    <name evidence="2" type="ORF">D5R40_19105</name>
</gene>
<sequence>MTATRLTEKFERALVYAYQLHSQQLRKDGHTPYIAHLLSVTALVLENGGNEDEAIAALLHDAVEDRGGLETRQHILELFGETVVDIIDGCTESETIPKPPWEERKLRYIEQIRHGTQSVKRISLADKLHNGRDLLAALRQEGKIVWKRFRGGKEKTLWFYHSLLSCYEDDNYLKQEFMRIIAELEKF</sequence>
<keyword evidence="2" id="KW-0378">Hydrolase</keyword>
<keyword evidence="3" id="KW-1185">Reference proteome</keyword>
<dbReference type="OrthoDB" id="9802385at2"/>
<dbReference type="SUPFAM" id="SSF109604">
    <property type="entry name" value="HD-domain/PDEase-like"/>
    <property type="match status" value="1"/>
</dbReference>
<comment type="caution">
    <text evidence="2">The sequence shown here is derived from an EMBL/GenBank/DDBJ whole genome shotgun (WGS) entry which is preliminary data.</text>
</comment>
<feature type="domain" description="HD/PDEase" evidence="1">
    <location>
        <begin position="29"/>
        <end position="140"/>
    </location>
</feature>
<dbReference type="PANTHER" id="PTHR46246">
    <property type="entry name" value="GUANOSINE-3',5'-BIS(DIPHOSPHATE) 3'-PYROPHOSPHOHYDROLASE MESH1"/>
    <property type="match status" value="1"/>
</dbReference>
<dbReference type="SMART" id="SM00471">
    <property type="entry name" value="HDc"/>
    <property type="match status" value="1"/>
</dbReference>
<dbReference type="RefSeq" id="WP_124146720.1">
    <property type="nucleotide sequence ID" value="NZ_CAWOKI010000189.1"/>
</dbReference>
<evidence type="ECO:0000313" key="3">
    <source>
        <dbReference type="Proteomes" id="UP000269154"/>
    </source>
</evidence>
<dbReference type="EMBL" id="RCBY01000116">
    <property type="protein sequence ID" value="RQH36645.1"/>
    <property type="molecule type" value="Genomic_DNA"/>
</dbReference>
<evidence type="ECO:0000259" key="1">
    <source>
        <dbReference type="SMART" id="SM00471"/>
    </source>
</evidence>
<reference evidence="2 3" key="1">
    <citation type="journal article" date="2018" name="ACS Chem. Biol.">
        <title>Ketoreductase domain dysfunction expands chemodiversity: malyngamide biosynthesis in the cyanobacterium Okeania hirsuta.</title>
        <authorList>
            <person name="Moss N.A."/>
            <person name="Leao T."/>
            <person name="Rankin M."/>
            <person name="McCullough T.M."/>
            <person name="Qu P."/>
            <person name="Korobeynikov A."/>
            <person name="Smith J.L."/>
            <person name="Gerwick L."/>
            <person name="Gerwick W.H."/>
        </authorList>
    </citation>
    <scope>NUCLEOTIDE SEQUENCE [LARGE SCALE GENOMIC DNA]</scope>
    <source>
        <strain evidence="2 3">PAB10Feb10-1</strain>
    </source>
</reference>
<dbReference type="Gene3D" id="1.10.3210.10">
    <property type="entry name" value="Hypothetical protein af1432"/>
    <property type="match status" value="1"/>
</dbReference>
<proteinExistence type="predicted"/>
<dbReference type="Proteomes" id="UP000269154">
    <property type="component" value="Unassembled WGS sequence"/>
</dbReference>
<evidence type="ECO:0000313" key="2">
    <source>
        <dbReference type="EMBL" id="RQH36645.1"/>
    </source>
</evidence>
<organism evidence="2 3">
    <name type="scientific">Okeania hirsuta</name>
    <dbReference type="NCBI Taxonomy" id="1458930"/>
    <lineage>
        <taxon>Bacteria</taxon>
        <taxon>Bacillati</taxon>
        <taxon>Cyanobacteriota</taxon>
        <taxon>Cyanophyceae</taxon>
        <taxon>Oscillatoriophycideae</taxon>
        <taxon>Oscillatoriales</taxon>
        <taxon>Microcoleaceae</taxon>
        <taxon>Okeania</taxon>
    </lineage>
</organism>
<name>A0A3N6RKW8_9CYAN</name>
<dbReference type="Pfam" id="PF13328">
    <property type="entry name" value="HD_4"/>
    <property type="match status" value="1"/>
</dbReference>
<protein>
    <submittedName>
        <fullName evidence="2">Bifunctional (P)ppGpp synthetase/guanosine-3',5'-bis(Diphosphate) 3'-pyrophosphohydrolase</fullName>
    </submittedName>
</protein>
<dbReference type="GO" id="GO:0008893">
    <property type="term" value="F:guanosine-3',5'-bis(diphosphate) 3'-diphosphatase activity"/>
    <property type="evidence" value="ECO:0007669"/>
    <property type="project" value="TreeGrafter"/>
</dbReference>